<evidence type="ECO:0000313" key="7">
    <source>
        <dbReference type="Proteomes" id="UP001597262"/>
    </source>
</evidence>
<dbReference type="Gene3D" id="3.40.190.290">
    <property type="match status" value="1"/>
</dbReference>
<dbReference type="SUPFAM" id="SSF46785">
    <property type="entry name" value="Winged helix' DNA-binding domain"/>
    <property type="match status" value="1"/>
</dbReference>
<dbReference type="Pfam" id="PF00126">
    <property type="entry name" value="HTH_1"/>
    <property type="match status" value="1"/>
</dbReference>
<dbReference type="InterPro" id="IPR036388">
    <property type="entry name" value="WH-like_DNA-bd_sf"/>
</dbReference>
<sequence>MESADLRIFQAVAREGSITKAALLLGYVQSNVTARIRHLESELGTLLFHRHHRGITLSSSGKMLLTYADKIVGLLDEAAQALTPSSEPSGPLLIGSTQTTAAVRLPTLLGKYYEQHPKVTLSLTTDLSNKLIEKVVQYELDVAFINNPCNHPDLQTIPAFNEEVVLVSAPWVTEIEEALTKPNLVYSKGCPYRETLEQWLHSQGVSHLNTMEFGTLEAIIGGVSAGLGITLLPRVVIHKQEQAGAVLVHEVPEAIRYRQTVVIIRKNSFTTSALQAFIQMLEVEEGVHS</sequence>
<dbReference type="Pfam" id="PF03466">
    <property type="entry name" value="LysR_substrate"/>
    <property type="match status" value="1"/>
</dbReference>
<keyword evidence="2" id="KW-0805">Transcription regulation</keyword>
<dbReference type="PANTHER" id="PTHR30126:SF40">
    <property type="entry name" value="HTH-TYPE TRANSCRIPTIONAL REGULATOR GLTR"/>
    <property type="match status" value="1"/>
</dbReference>
<dbReference type="EMBL" id="JBHTLM010000011">
    <property type="protein sequence ID" value="MFD1177667.1"/>
    <property type="molecule type" value="Genomic_DNA"/>
</dbReference>
<dbReference type="PANTHER" id="PTHR30126">
    <property type="entry name" value="HTH-TYPE TRANSCRIPTIONAL REGULATOR"/>
    <property type="match status" value="1"/>
</dbReference>
<dbReference type="CDD" id="cd08442">
    <property type="entry name" value="PBP2_YofA_SoxR_like"/>
    <property type="match status" value="1"/>
</dbReference>
<feature type="domain" description="HTH lysR-type" evidence="5">
    <location>
        <begin position="1"/>
        <end position="58"/>
    </location>
</feature>
<keyword evidence="3" id="KW-0238">DNA-binding</keyword>
<dbReference type="InterPro" id="IPR036390">
    <property type="entry name" value="WH_DNA-bd_sf"/>
</dbReference>
<comment type="caution">
    <text evidence="6">The sequence shown here is derived from an EMBL/GenBank/DDBJ whole genome shotgun (WGS) entry which is preliminary data.</text>
</comment>
<evidence type="ECO:0000313" key="6">
    <source>
        <dbReference type="EMBL" id="MFD1177667.1"/>
    </source>
</evidence>
<name>A0ABW3RYP4_9BACL</name>
<accession>A0ABW3RYP4</accession>
<evidence type="ECO:0000256" key="3">
    <source>
        <dbReference type="ARBA" id="ARBA00023125"/>
    </source>
</evidence>
<keyword evidence="4" id="KW-0804">Transcription</keyword>
<gene>
    <name evidence="6" type="ORF">ACFQ3W_15345</name>
</gene>
<evidence type="ECO:0000256" key="4">
    <source>
        <dbReference type="ARBA" id="ARBA00023163"/>
    </source>
</evidence>
<dbReference type="PROSITE" id="PS50931">
    <property type="entry name" value="HTH_LYSR"/>
    <property type="match status" value="1"/>
</dbReference>
<evidence type="ECO:0000259" key="5">
    <source>
        <dbReference type="PROSITE" id="PS50931"/>
    </source>
</evidence>
<dbReference type="RefSeq" id="WP_379320118.1">
    <property type="nucleotide sequence ID" value="NZ_JBHTLM010000011.1"/>
</dbReference>
<comment type="similarity">
    <text evidence="1">Belongs to the LysR transcriptional regulatory family.</text>
</comment>
<dbReference type="SUPFAM" id="SSF53850">
    <property type="entry name" value="Periplasmic binding protein-like II"/>
    <property type="match status" value="1"/>
</dbReference>
<evidence type="ECO:0000256" key="1">
    <source>
        <dbReference type="ARBA" id="ARBA00009437"/>
    </source>
</evidence>
<reference evidence="7" key="1">
    <citation type="journal article" date="2019" name="Int. J. Syst. Evol. Microbiol.">
        <title>The Global Catalogue of Microorganisms (GCM) 10K type strain sequencing project: providing services to taxonomists for standard genome sequencing and annotation.</title>
        <authorList>
            <consortium name="The Broad Institute Genomics Platform"/>
            <consortium name="The Broad Institute Genome Sequencing Center for Infectious Disease"/>
            <person name="Wu L."/>
            <person name="Ma J."/>
        </authorList>
    </citation>
    <scope>NUCLEOTIDE SEQUENCE [LARGE SCALE GENOMIC DNA]</scope>
    <source>
        <strain evidence="7">CCUG 59189</strain>
    </source>
</reference>
<organism evidence="6 7">
    <name type="scientific">Paenibacillus puldeungensis</name>
    <dbReference type="NCBI Taxonomy" id="696536"/>
    <lineage>
        <taxon>Bacteria</taxon>
        <taxon>Bacillati</taxon>
        <taxon>Bacillota</taxon>
        <taxon>Bacilli</taxon>
        <taxon>Bacillales</taxon>
        <taxon>Paenibacillaceae</taxon>
        <taxon>Paenibacillus</taxon>
    </lineage>
</organism>
<evidence type="ECO:0000256" key="2">
    <source>
        <dbReference type="ARBA" id="ARBA00023015"/>
    </source>
</evidence>
<dbReference type="InterPro" id="IPR005119">
    <property type="entry name" value="LysR_subst-bd"/>
</dbReference>
<dbReference type="Gene3D" id="1.10.10.10">
    <property type="entry name" value="Winged helix-like DNA-binding domain superfamily/Winged helix DNA-binding domain"/>
    <property type="match status" value="1"/>
</dbReference>
<proteinExistence type="inferred from homology"/>
<dbReference type="InterPro" id="IPR000847">
    <property type="entry name" value="LysR_HTH_N"/>
</dbReference>
<dbReference type="Proteomes" id="UP001597262">
    <property type="component" value="Unassembled WGS sequence"/>
</dbReference>
<keyword evidence="7" id="KW-1185">Reference proteome</keyword>
<protein>
    <submittedName>
        <fullName evidence="6">LysR family transcriptional regulator</fullName>
    </submittedName>
</protein>